<geneLocation type="plasmid" evidence="1 2">
    <name>unnamed3</name>
</geneLocation>
<accession>A0ACD5EFZ6</accession>
<sequence>MALSSGREQVVFGTVLFGRMHAGAGADRTMGLFMNTLPLRLDLDETGVEESVRIAHARLAELLSHEHASLALAQRCSDIAAPAPLFSALLNYRHNTPAMAGEGTSDVLSGMEWLGDEERTNYPLTLSVDDFGQELGLTADAVEPISADRICGYMQRALEQLVDALEQAPDRPVRELDILPAEERSYLLEELNRTEADYPSDLCVHALFEAQVRRAPDAVALVFEEQSISYGALNADANQLAHHLIGLGVRPDQPVAICVERSPAMVVGLLAILKAGGAYVPLDPAYPSERLRQLLDDAGPRLLLCDAAGRAALGAEAIANLSVVDLNAATPAWADQSADDPDPHALGLTARHLAYVIYTSGSTGTPKGVMVEHASVLNVLRALLDVSGLTERDSLLAITTISFDIAGLELCLPLAVGANVVVAHGTSAIGLQRYLSHQKITVMQATPAAWRMLFDAGWEGAPDLRALCGGEALPSELASNLGRRVKSLRNLYGPTETTIWATTFPTDTRIEAPHRYVPIGRPIANTRIYLLDGHGAPVPFGAVGELYIGGAGVARGYLNRPDLTAERFLADPFSGKAGARMYRSGDLARYLPDGNLEFLGRNDDQVKIRGFRIEPGEIAARLLEHELVGDAAVVAHADAGATSGLSPTWL</sequence>
<keyword evidence="1" id="KW-0614">Plasmid</keyword>
<proteinExistence type="predicted"/>
<dbReference type="EMBL" id="CP171850">
    <property type="protein sequence ID" value="XKM38048.1"/>
    <property type="molecule type" value="Genomic_DNA"/>
</dbReference>
<gene>
    <name evidence="1" type="ORF">A4U53_002960</name>
</gene>
<evidence type="ECO:0000313" key="1">
    <source>
        <dbReference type="EMBL" id="XKM38048.1"/>
    </source>
</evidence>
<name>A0ACD5EFZ6_9HYPH</name>
<organism evidence="1 2">
    <name type="scientific">Rhizobium ruizarguesonis</name>
    <dbReference type="NCBI Taxonomy" id="2081791"/>
    <lineage>
        <taxon>Bacteria</taxon>
        <taxon>Pseudomonadati</taxon>
        <taxon>Pseudomonadota</taxon>
        <taxon>Alphaproteobacteria</taxon>
        <taxon>Hyphomicrobiales</taxon>
        <taxon>Rhizobiaceae</taxon>
        <taxon>Rhizobium/Agrobacterium group</taxon>
        <taxon>Rhizobium</taxon>
    </lineage>
</organism>
<dbReference type="Proteomes" id="UP000078465">
    <property type="component" value="Plasmid unnamed3"/>
</dbReference>
<reference evidence="1" key="1">
    <citation type="submission" date="2024-10" db="EMBL/GenBank/DDBJ databases">
        <title>Strain of Rhizobium-related bacteria isolated fromm roots of Vavilovia formosa.</title>
        <authorList>
            <person name="Kimeklis A."/>
            <person name="Afonin A."/>
        </authorList>
    </citation>
    <scope>NUCLEOTIDE SEQUENCE</scope>
    <source>
        <strain evidence="1">Vaf-46</strain>
    </source>
</reference>
<evidence type="ECO:0000313" key="2">
    <source>
        <dbReference type="Proteomes" id="UP000078465"/>
    </source>
</evidence>
<protein>
    <submittedName>
        <fullName evidence="1">Amino acid adenylation domain-containing protein</fullName>
    </submittedName>
</protein>